<gene>
    <name evidence="7" type="ORF">TI39_contig371g00005</name>
</gene>
<accession>A0A0F4GPJ4</accession>
<feature type="compositionally biased region" description="Polar residues" evidence="5">
    <location>
        <begin position="653"/>
        <end position="668"/>
    </location>
</feature>
<evidence type="ECO:0000313" key="8">
    <source>
        <dbReference type="Proteomes" id="UP000033647"/>
    </source>
</evidence>
<evidence type="ECO:0000256" key="1">
    <source>
        <dbReference type="ARBA" id="ARBA00004123"/>
    </source>
</evidence>
<dbReference type="InterPro" id="IPR016024">
    <property type="entry name" value="ARM-type_fold"/>
</dbReference>
<dbReference type="InterPro" id="IPR012583">
    <property type="entry name" value="RIX1_N"/>
</dbReference>
<comment type="subcellular location">
    <subcellularLocation>
        <location evidence="1">Nucleus</location>
    </subcellularLocation>
</comment>
<comment type="caution">
    <text evidence="7">The sequence shown here is derived from an EMBL/GenBank/DDBJ whole genome shotgun (WGS) entry which is preliminary data.</text>
</comment>
<feature type="domain" description="Pre-rRNA-processing protein RIX1 N-terminal" evidence="6">
    <location>
        <begin position="12"/>
        <end position="206"/>
    </location>
</feature>
<sequence>MSQSTASSVALLKALNYRISSTATDTLPAAATQIASSLWNCKNILSAPTDTKQNNEASIVVHRFKTQLGSLLNDRTVEGRWSAVVLIKATIEAGGVEILSKSNVWVRSLLGILKKPEPPTTRSLVVLTLTRIFMLTWDYSNLIREITTPALTAFIPTCLANIENKRCSSGEMQTTLEAFAVLLPRHPTIFRANDVKLRQILTDVLFLADGRHFTNEHREIANRLWVLLANCTPKQGGSEKWEETLKAAVTAAHSTSDRIFRSVVEDWQSTTGVAPPSQEILNGEVQSEDGAGLPGWKGVYAGSERLVALLDVIASHLTTASPGTVSVRVGIVADLLARLFSIILPQAGKFDFVKPNNQISKDEREAMFSVLPRIHAAGINVAISLQDRLGSLFIPCAQGFIDQIIRVFPSETIDSHVRCMLYRFLAKALELIGPTMSKNDFVDIAPIIKSCCSDVLPDDDKTSVPSVNANQAGIKQQLGLAQTSQTHPTEFRELRIAASILLATTLSRLDAPCVLPKLRAQIDRTAVLVRFHDLLLASILNPSQKPNSARTQASLLPILARTHPDSISTETLLRPRMPPIKTGYKRSSGDDAEEDEDDEDEEEMEVEEAEPEPIPDLELEPEVEPVYEHQDDLTVSQPDTAEPTPLAALAQEPPSSYATAFSYPQATPTAKRPAAESAGQDIAAKRMRSEDAVGGGEQVITTRTVVEMPVTARDVAMGGAAADDEDDGSGSDFEMPTLTAELSSDEEE</sequence>
<dbReference type="PANTHER" id="PTHR34105">
    <property type="entry name" value="PROLINE-, GLUTAMIC ACID- AND LEUCINE-RICH PROTEIN 1"/>
    <property type="match status" value="1"/>
</dbReference>
<keyword evidence="4" id="KW-0539">Nucleus</keyword>
<comment type="similarity">
    <text evidence="2">Belongs to the RIX1/PELP1 family.</text>
</comment>
<dbReference type="OrthoDB" id="20900at2759"/>
<dbReference type="PANTHER" id="PTHR34105:SF1">
    <property type="entry name" value="PROLINE-, GLUTAMIC ACID- AND LEUCINE-RICH PROTEIN 1"/>
    <property type="match status" value="1"/>
</dbReference>
<evidence type="ECO:0000256" key="4">
    <source>
        <dbReference type="ARBA" id="ARBA00023242"/>
    </source>
</evidence>
<dbReference type="STRING" id="1047168.A0A0F4GPJ4"/>
<evidence type="ECO:0000256" key="5">
    <source>
        <dbReference type="SAM" id="MobiDB-lite"/>
    </source>
</evidence>
<feature type="region of interest" description="Disordered" evidence="5">
    <location>
        <begin position="716"/>
        <end position="748"/>
    </location>
</feature>
<evidence type="ECO:0000259" key="6">
    <source>
        <dbReference type="Pfam" id="PF08167"/>
    </source>
</evidence>
<feature type="region of interest" description="Disordered" evidence="5">
    <location>
        <begin position="567"/>
        <end position="700"/>
    </location>
</feature>
<feature type="compositionally biased region" description="Acidic residues" evidence="5">
    <location>
        <begin position="590"/>
        <end position="625"/>
    </location>
</feature>
<organism evidence="7 8">
    <name type="scientific">Zymoseptoria brevis</name>
    <dbReference type="NCBI Taxonomy" id="1047168"/>
    <lineage>
        <taxon>Eukaryota</taxon>
        <taxon>Fungi</taxon>
        <taxon>Dikarya</taxon>
        <taxon>Ascomycota</taxon>
        <taxon>Pezizomycotina</taxon>
        <taxon>Dothideomycetes</taxon>
        <taxon>Dothideomycetidae</taxon>
        <taxon>Mycosphaerellales</taxon>
        <taxon>Mycosphaerellaceae</taxon>
        <taxon>Zymoseptoria</taxon>
    </lineage>
</organism>
<dbReference type="AlphaFoldDB" id="A0A0F4GPJ4"/>
<dbReference type="GO" id="GO:0005634">
    <property type="term" value="C:nucleus"/>
    <property type="evidence" value="ECO:0007669"/>
    <property type="project" value="UniProtKB-SubCell"/>
</dbReference>
<evidence type="ECO:0000313" key="7">
    <source>
        <dbReference type="EMBL" id="KJX99153.1"/>
    </source>
</evidence>
<dbReference type="Pfam" id="PF08167">
    <property type="entry name" value="RIX1"/>
    <property type="match status" value="1"/>
</dbReference>
<dbReference type="SUPFAM" id="SSF48371">
    <property type="entry name" value="ARM repeat"/>
    <property type="match status" value="1"/>
</dbReference>
<keyword evidence="8" id="KW-1185">Reference proteome</keyword>
<dbReference type="Proteomes" id="UP000033647">
    <property type="component" value="Unassembled WGS sequence"/>
</dbReference>
<evidence type="ECO:0000256" key="3">
    <source>
        <dbReference type="ARBA" id="ARBA00021502"/>
    </source>
</evidence>
<proteinExistence type="inferred from homology"/>
<dbReference type="EMBL" id="LAFY01000363">
    <property type="protein sequence ID" value="KJX99153.1"/>
    <property type="molecule type" value="Genomic_DNA"/>
</dbReference>
<dbReference type="GO" id="GO:0006364">
    <property type="term" value="P:rRNA processing"/>
    <property type="evidence" value="ECO:0007669"/>
    <property type="project" value="TreeGrafter"/>
</dbReference>
<evidence type="ECO:0000256" key="2">
    <source>
        <dbReference type="ARBA" id="ARBA00010511"/>
    </source>
</evidence>
<name>A0A0F4GPJ4_9PEZI</name>
<protein>
    <recommendedName>
        <fullName evidence="3">Pre-rRNA-processing protein RIX1</fullName>
    </recommendedName>
</protein>
<reference evidence="7 8" key="1">
    <citation type="submission" date="2015-03" db="EMBL/GenBank/DDBJ databases">
        <title>RNA-seq based gene annotation and comparative genomics of four Zymoseptoria species reveal species-specific pathogenicity related genes and transposable element activity.</title>
        <authorList>
            <person name="Grandaubert J."/>
            <person name="Bhattacharyya A."/>
            <person name="Stukenbrock E.H."/>
        </authorList>
    </citation>
    <scope>NUCLEOTIDE SEQUENCE [LARGE SCALE GENOMIC DNA]</scope>
    <source>
        <strain evidence="7 8">Zb18110</strain>
    </source>
</reference>